<keyword evidence="4" id="KW-0159">Chromosome partition</keyword>
<feature type="region of interest" description="Disordered" evidence="5">
    <location>
        <begin position="440"/>
        <end position="471"/>
    </location>
</feature>
<evidence type="ECO:0000256" key="3">
    <source>
        <dbReference type="ARBA" id="ARBA00022801"/>
    </source>
</evidence>
<dbReference type="PANTHER" id="PTHR12792">
    <property type="entry name" value="EXTRA SPINDLE POLES 1-RELATED"/>
    <property type="match status" value="1"/>
</dbReference>
<feature type="compositionally biased region" description="Basic residues" evidence="5">
    <location>
        <begin position="1"/>
        <end position="11"/>
    </location>
</feature>
<dbReference type="Proteomes" id="UP000383932">
    <property type="component" value="Unassembled WGS sequence"/>
</dbReference>
<feature type="region of interest" description="Disordered" evidence="5">
    <location>
        <begin position="283"/>
        <end position="331"/>
    </location>
</feature>
<dbReference type="GO" id="GO:0051307">
    <property type="term" value="P:meiotic chromosome separation"/>
    <property type="evidence" value="ECO:0007669"/>
    <property type="project" value="TreeGrafter"/>
</dbReference>
<evidence type="ECO:0000256" key="2">
    <source>
        <dbReference type="ARBA" id="ARBA00012489"/>
    </source>
</evidence>
<feature type="region of interest" description="Disordered" evidence="5">
    <location>
        <begin position="1152"/>
        <end position="1173"/>
    </location>
</feature>
<comment type="catalytic activity">
    <reaction evidence="1">
        <text>All bonds known to be hydrolyzed by this endopeptidase have arginine in P1 and an acidic residue in P4. P6 is often occupied by an acidic residue or by a hydroxy-amino-acid residue, the phosphorylation of which enhances cleavage.</text>
        <dbReference type="EC" id="3.4.22.49"/>
    </reaction>
</comment>
<dbReference type="PROSITE" id="PS51700">
    <property type="entry name" value="SEPARIN"/>
    <property type="match status" value="1"/>
</dbReference>
<dbReference type="GO" id="GO:0004197">
    <property type="term" value="F:cysteine-type endopeptidase activity"/>
    <property type="evidence" value="ECO:0007669"/>
    <property type="project" value="InterPro"/>
</dbReference>
<dbReference type="SUPFAM" id="SSF48452">
    <property type="entry name" value="TPR-like"/>
    <property type="match status" value="1"/>
</dbReference>
<feature type="compositionally biased region" description="Basic residues" evidence="5">
    <location>
        <begin position="919"/>
        <end position="935"/>
    </location>
</feature>
<proteinExistence type="predicted"/>
<evidence type="ECO:0000256" key="4">
    <source>
        <dbReference type="ARBA" id="ARBA00022829"/>
    </source>
</evidence>
<name>A0A5N5QEW1_9AGAM</name>
<evidence type="ECO:0000313" key="8">
    <source>
        <dbReference type="Proteomes" id="UP000383932"/>
    </source>
</evidence>
<dbReference type="GO" id="GO:0005634">
    <property type="term" value="C:nucleus"/>
    <property type="evidence" value="ECO:0007669"/>
    <property type="project" value="InterPro"/>
</dbReference>
<dbReference type="InterPro" id="IPR030397">
    <property type="entry name" value="SEPARIN_core_dom"/>
</dbReference>
<feature type="compositionally biased region" description="Basic residues" evidence="5">
    <location>
        <begin position="164"/>
        <end position="176"/>
    </location>
</feature>
<keyword evidence="8" id="KW-1185">Reference proteome</keyword>
<feature type="region of interest" description="Disordered" evidence="5">
    <location>
        <begin position="1523"/>
        <end position="1551"/>
    </location>
</feature>
<reference evidence="7 8" key="1">
    <citation type="journal article" date="2019" name="Fungal Biol. Biotechnol.">
        <title>Draft genome sequence of fastidious pathogen Ceratobasidium theobromae, which causes vascular-streak dieback in Theobroma cacao.</title>
        <authorList>
            <person name="Ali S.S."/>
            <person name="Asman A."/>
            <person name="Shao J."/>
            <person name="Firmansyah A.P."/>
            <person name="Susilo A.W."/>
            <person name="Rosmana A."/>
            <person name="McMahon P."/>
            <person name="Junaid M."/>
            <person name="Guest D."/>
            <person name="Kheng T.Y."/>
            <person name="Meinhardt L.W."/>
            <person name="Bailey B.A."/>
        </authorList>
    </citation>
    <scope>NUCLEOTIDE SEQUENCE [LARGE SCALE GENOMIC DNA]</scope>
    <source>
        <strain evidence="7 8">CT2</strain>
    </source>
</reference>
<feature type="compositionally biased region" description="Low complexity" evidence="5">
    <location>
        <begin position="293"/>
        <end position="325"/>
    </location>
</feature>
<feature type="region of interest" description="Disordered" evidence="5">
    <location>
        <begin position="912"/>
        <end position="947"/>
    </location>
</feature>
<feature type="compositionally biased region" description="Low complexity" evidence="5">
    <location>
        <begin position="1152"/>
        <end position="1161"/>
    </location>
</feature>
<dbReference type="GO" id="GO:0044732">
    <property type="term" value="C:mitotic spindle pole body"/>
    <property type="evidence" value="ECO:0007669"/>
    <property type="project" value="TreeGrafter"/>
</dbReference>
<feature type="region of interest" description="Disordered" evidence="5">
    <location>
        <begin position="1"/>
        <end position="22"/>
    </location>
</feature>
<dbReference type="EMBL" id="SSOP01000188">
    <property type="protein sequence ID" value="KAB5590204.1"/>
    <property type="molecule type" value="Genomic_DNA"/>
</dbReference>
<feature type="compositionally biased region" description="Low complexity" evidence="5">
    <location>
        <begin position="447"/>
        <end position="461"/>
    </location>
</feature>
<evidence type="ECO:0000259" key="6">
    <source>
        <dbReference type="PROSITE" id="PS51700"/>
    </source>
</evidence>
<dbReference type="InterPro" id="IPR011990">
    <property type="entry name" value="TPR-like_helical_dom_sf"/>
</dbReference>
<evidence type="ECO:0000313" key="7">
    <source>
        <dbReference type="EMBL" id="KAB5590204.1"/>
    </source>
</evidence>
<organism evidence="7 8">
    <name type="scientific">Ceratobasidium theobromae</name>
    <dbReference type="NCBI Taxonomy" id="1582974"/>
    <lineage>
        <taxon>Eukaryota</taxon>
        <taxon>Fungi</taxon>
        <taxon>Dikarya</taxon>
        <taxon>Basidiomycota</taxon>
        <taxon>Agaricomycotina</taxon>
        <taxon>Agaricomycetes</taxon>
        <taxon>Cantharellales</taxon>
        <taxon>Ceratobasidiaceae</taxon>
        <taxon>Ceratobasidium</taxon>
    </lineage>
</organism>
<keyword evidence="3" id="KW-0378">Hydrolase</keyword>
<dbReference type="GO" id="GO:0072686">
    <property type="term" value="C:mitotic spindle"/>
    <property type="evidence" value="ECO:0007669"/>
    <property type="project" value="TreeGrafter"/>
</dbReference>
<accession>A0A5N5QEW1</accession>
<evidence type="ECO:0000256" key="1">
    <source>
        <dbReference type="ARBA" id="ARBA00000451"/>
    </source>
</evidence>
<protein>
    <recommendedName>
        <fullName evidence="2">separase</fullName>
        <ecNumber evidence="2">3.4.22.49</ecNumber>
    </recommendedName>
</protein>
<feature type="domain" description="Peptidase C50" evidence="6">
    <location>
        <begin position="1878"/>
        <end position="1976"/>
    </location>
</feature>
<dbReference type="Pfam" id="PF03568">
    <property type="entry name" value="Separin_C"/>
    <property type="match status" value="1"/>
</dbReference>
<dbReference type="Gene3D" id="1.25.40.10">
    <property type="entry name" value="Tetratricopeptide repeat domain"/>
    <property type="match status" value="1"/>
</dbReference>
<comment type="caution">
    <text evidence="7">The sequence shown here is derived from an EMBL/GenBank/DDBJ whole genome shotgun (WGS) entry which is preliminary data.</text>
</comment>
<dbReference type="EC" id="3.4.22.49" evidence="2"/>
<evidence type="ECO:0000256" key="5">
    <source>
        <dbReference type="SAM" id="MobiDB-lite"/>
    </source>
</evidence>
<dbReference type="OrthoDB" id="10255632at2759"/>
<feature type="region of interest" description="Disordered" evidence="5">
    <location>
        <begin position="162"/>
        <end position="190"/>
    </location>
</feature>
<sequence length="2061" mass="225667">MPPASRAHKSSKSTSNQKVEDVANELANLKIQSRATKASAESQLPPAEKLRNAMVVVNEVSQLLGAAVKSGWKLGSENADSEWSQARVNKAMEPVAAALSLLRTIYKEQEKKEKLVDVERAALGVVSKLNSLRMYAPALDLLGEIQASILLLLGVSENEESRPKSRAAAKSVRRPPTRAEPSRQSTQAPTAQHLSLLRFPQLDSLADKDMLQALLVAIATYQAHSIRSVLAVLNHAQLEDLHSVLTSPDFILTRVPPSSGTLPGEQLGALYVGAFQAIAGSPALSPSPPAPAPTATRSTSSRGASSAKESSKASSSKSAAKPTTTGPTSEDIAFECRKHALMILARSPTLERDVDLFWDQATKWGAIYVKNSSSSLPPATEQQIAKTLSTFFCDIIAFVPSERARGARFEALCEWWMRFAKKVKDAETVQKITLYLQPPSTPKRATKTLPPTTTSATDSTPQKPPTKPVSALSRSALLATLDHATLSATLDDMNAAGDALEILADGGLEEWSAKEGRRLTVIVSDLRKSCVTCWNTSKDKTGKESEEYKQAVRKVVNMMIRCAQAPGSPSEVAVSAIDAVLTLSRAELDPQDYESHERANLGVEKALNLVDLVASLVDDASETRVSKSQSTLLRVISNTAYTLAGALYNANMAPRAISFVQKACQVGERALQLADADETESKDKEIVALREHIPRRWELLAICQLKATDRRGAVEAFNKALLWNVALLSPTESYTALDDKTAQLVGQVVGISVGELFDPEIVVLSRLFANMAVEERVLIVMMEKVVKVLEDMMHKPVAQKAMELAVDELVRLLGDEHPIKKARLMIGMLKHEYHANSPPTSRVSPNSILELLSSDDLLQDAKLKHHVPEYTAQTHIWAALLLHKSSAPTVEIAKHTTAASKALLELLNPPEKPASAKSVGKRPVGKPRTVSKRTVKGVTSAGDEAPKKPIPVIDNRAGLVQSMDMIAQVLGLLGQTVLKLQFLHLIVWLCEETDVVEMAEVHVKASIDLSTWYVQLGQMGVSANILARAKEVSGLHGAKIDIPALVMLGLLYADILAHSGQTDQSAKTYLNALELSGQIEPVRKNAPYMVKTQARLQALQQSAIACGVYASIQASRGDTVSTLVGLTQALRLWNRAVDILLRLSEKLQPAAPAEPANPFEAQDTKSTSLDDASKTKKTVARGAIMDGVQWQIAQGLLWTILDLGEVYSLRGSVREAEFFLGQAQALSESLQAPLGVGRSLIRISELKMARGLLDEALETLVKAEEIVVDPTGIDAASLHCSLGHHRQREASGEDAYAMYTQAKVILDKLESTMNHLQKHQSASKPAADILAPDIQGVIMREQIWLKQIGEVQSEEEMTLDNLQKLPRTLKSKSEEAALLGRIALHKVYSHFRSDLFLSSLTESAIAVPMGMTSKEAVSTQATATKEALSLLGVAEQDFWKTLQLAVTRGDATRTRQAATNLARILAFQSSLGKHGAEGAVLGAALLDFSNATTLRQEMLDAIANKDKSPISEDDLLWPMLTVDGSPCNRPTKKPHEASPPENDPEIEDLESDRSEMREYWKFLKDKYNSNSFDATMAQQIDLLPKHWTVVTINVTDDKTALIVSRQRPHHPPVIFCLPLDRRGREGDDEEEFAYDDALDELSSIIETSDRITHEGVNIEGNKSAIAEWWSERTTLDRRMHDLLENIEFCWLGVFKSALAAPLVHGPDTLSLLRARLDKAFKRNGIGSEKASARPKLDKGLLDCFSSISPKCRDEELEDLAYFILDLYQLHGVSVALSDVDIDTLVVDLRNALEEHASKTKPRSTPVEDHHLFLILDKNAQRIPWESIPVLRGRSVSRIPSTSFLVDRVQLARHRQGLPFVPPDSEVDGPIIDRATVDPARVRYVLNPKGDLKHTEKQFGPWLKRMTKEAGWSGIIGRTPTEEEMARSLSGSDLFIYFGHGGGEQFIRSQKVRHLSRCSAAMLWGCSSGALRDMGDFDPIGTPYNYMLGGCPTLVATLWDVTDRECDRFAQSVFTSLKLDDPKRNYGTKTSVIQAVAEAREVCKLKYLTGAAPVVYGIPFYL</sequence>
<dbReference type="GO" id="GO:0005737">
    <property type="term" value="C:cytoplasm"/>
    <property type="evidence" value="ECO:0007669"/>
    <property type="project" value="TreeGrafter"/>
</dbReference>
<dbReference type="GO" id="GO:0006508">
    <property type="term" value="P:proteolysis"/>
    <property type="evidence" value="ECO:0007669"/>
    <property type="project" value="InterPro"/>
</dbReference>
<dbReference type="PANTHER" id="PTHR12792:SF0">
    <property type="entry name" value="SEPARIN"/>
    <property type="match status" value="1"/>
</dbReference>
<gene>
    <name evidence="7" type="ORF">CTheo_6351</name>
</gene>
<dbReference type="InterPro" id="IPR005314">
    <property type="entry name" value="Peptidase_C50"/>
</dbReference>